<comment type="subcellular location">
    <subcellularLocation>
        <location evidence="2">Cytoplasm</location>
        <location evidence="2">Nucleoid</location>
    </subcellularLocation>
</comment>
<dbReference type="RefSeq" id="WP_324716892.1">
    <property type="nucleotide sequence ID" value="NZ_CP141615.1"/>
</dbReference>
<organism evidence="4 5">
    <name type="scientific">Carboxydichorda subterranea</name>
    <dbReference type="NCBI Taxonomy" id="3109565"/>
    <lineage>
        <taxon>Bacteria</taxon>
        <taxon>Bacillati</taxon>
        <taxon>Bacillota</taxon>
        <taxon>Limnochordia</taxon>
        <taxon>Limnochordales</taxon>
        <taxon>Geochordaceae</taxon>
        <taxon>Carboxydichorda</taxon>
    </lineage>
</organism>
<keyword evidence="2" id="KW-0963">Cytoplasm</keyword>
<protein>
    <recommendedName>
        <fullName evidence="2">Nucleoid-associated protein U7230_00980</fullName>
    </recommendedName>
</protein>
<proteinExistence type="inferred from homology"/>
<dbReference type="Pfam" id="PF02575">
    <property type="entry name" value="YbaB_DNA_bd"/>
    <property type="match status" value="1"/>
</dbReference>
<keyword evidence="5" id="KW-1185">Reference proteome</keyword>
<dbReference type="HAMAP" id="MF_00274">
    <property type="entry name" value="DNA_YbaB_EbfC"/>
    <property type="match status" value="1"/>
</dbReference>
<keyword evidence="3" id="KW-0175">Coiled coil</keyword>
<name>A0ABZ1BXU7_9FIRM</name>
<keyword evidence="1 2" id="KW-0238">DNA-binding</keyword>
<accession>A0ABZ1BXU7</accession>
<evidence type="ECO:0000313" key="5">
    <source>
        <dbReference type="Proteomes" id="UP001332192"/>
    </source>
</evidence>
<dbReference type="PANTHER" id="PTHR33449:SF1">
    <property type="entry name" value="NUCLEOID-ASSOCIATED PROTEIN YBAB"/>
    <property type="match status" value="1"/>
</dbReference>
<evidence type="ECO:0000256" key="3">
    <source>
        <dbReference type="SAM" id="Coils"/>
    </source>
</evidence>
<dbReference type="InterPro" id="IPR004401">
    <property type="entry name" value="YbaB/EbfC"/>
</dbReference>
<reference evidence="4 5" key="1">
    <citation type="journal article" date="2024" name="Front. Microbiol.">
        <title>Novel thermophilic genera Geochorda gen. nov. and Carboxydochorda gen. nov. from the deep terrestrial subsurface reveal the ecophysiological diversity in the class Limnochordia.</title>
        <authorList>
            <person name="Karnachuk O.V."/>
            <person name="Lukina A.P."/>
            <person name="Avakyan M.R."/>
            <person name="Kadnikov V.V."/>
            <person name="Begmatov S."/>
            <person name="Beletsky A.V."/>
            <person name="Vlasova K.G."/>
            <person name="Novikov A.A."/>
            <person name="Shcherbakova V.A."/>
            <person name="Mardanov A.V."/>
            <person name="Ravin N.V."/>
        </authorList>
    </citation>
    <scope>NUCLEOTIDE SEQUENCE [LARGE SCALE GENOMIC DNA]</scope>
    <source>
        <strain evidence="4 5">L945</strain>
    </source>
</reference>
<dbReference type="SUPFAM" id="SSF82607">
    <property type="entry name" value="YbaB-like"/>
    <property type="match status" value="1"/>
</dbReference>
<comment type="function">
    <text evidence="2">Binds to DNA and alters its conformation. May be involved in regulation of gene expression, nucleoid organization and DNA protection.</text>
</comment>
<sequence length="114" mass="11981">MPQGFGGPFNVAKAMKQMQKLQQELQKLQEELAERTVEASSGGGAVTAVVDGSGRLRSVRIDPAAADPSDLEMLQDLVVAAVNEALRQSKAMTEQAMARLYADLGLPGVPGLTG</sequence>
<feature type="coiled-coil region" evidence="3">
    <location>
        <begin position="11"/>
        <end position="38"/>
    </location>
</feature>
<dbReference type="InterPro" id="IPR036894">
    <property type="entry name" value="YbaB-like_sf"/>
</dbReference>
<dbReference type="PANTHER" id="PTHR33449">
    <property type="entry name" value="NUCLEOID-ASSOCIATED PROTEIN YBAB"/>
    <property type="match status" value="1"/>
</dbReference>
<dbReference type="PIRSF" id="PIRSF004555">
    <property type="entry name" value="UCP004555"/>
    <property type="match status" value="1"/>
</dbReference>
<dbReference type="Proteomes" id="UP001332192">
    <property type="component" value="Chromosome"/>
</dbReference>
<dbReference type="NCBIfam" id="TIGR00103">
    <property type="entry name" value="DNA_YbaB_EbfC"/>
    <property type="match status" value="1"/>
</dbReference>
<dbReference type="Gene3D" id="3.30.1310.10">
    <property type="entry name" value="Nucleoid-associated protein YbaB-like domain"/>
    <property type="match status" value="1"/>
</dbReference>
<dbReference type="EMBL" id="CP141615">
    <property type="protein sequence ID" value="WRP17622.1"/>
    <property type="molecule type" value="Genomic_DNA"/>
</dbReference>
<evidence type="ECO:0000256" key="1">
    <source>
        <dbReference type="ARBA" id="ARBA00023125"/>
    </source>
</evidence>
<evidence type="ECO:0000313" key="4">
    <source>
        <dbReference type="EMBL" id="WRP17622.1"/>
    </source>
</evidence>
<comment type="similarity">
    <text evidence="2">Belongs to the YbaB/EbfC family.</text>
</comment>
<evidence type="ECO:0000256" key="2">
    <source>
        <dbReference type="HAMAP-Rule" id="MF_00274"/>
    </source>
</evidence>
<gene>
    <name evidence="4" type="ORF">U7230_00980</name>
</gene>
<comment type="subunit">
    <text evidence="2">Homodimer.</text>
</comment>